<evidence type="ECO:0000313" key="3">
    <source>
        <dbReference type="EMBL" id="ASV30571.1"/>
    </source>
</evidence>
<evidence type="ECO:0000313" key="4">
    <source>
        <dbReference type="Proteomes" id="UP000215244"/>
    </source>
</evidence>
<keyword evidence="2" id="KW-0456">Lyase</keyword>
<reference evidence="3 4" key="1">
    <citation type="submission" date="2017-08" db="EMBL/GenBank/DDBJ databases">
        <title>The complete genome sequence of Maribacter sp. B1, isolated from deep-sea sediment.</title>
        <authorList>
            <person name="Wu Y.-H."/>
            <person name="Cheng H."/>
            <person name="Xu X.-W."/>
        </authorList>
    </citation>
    <scope>NUCLEOTIDE SEQUENCE [LARGE SCALE GENOMIC DNA]</scope>
    <source>
        <strain evidence="3 4">B1</strain>
    </source>
</reference>
<dbReference type="InterPro" id="IPR001608">
    <property type="entry name" value="Ala_racemase_N"/>
</dbReference>
<dbReference type="KEGG" id="marb:CJ263_10310"/>
<evidence type="ECO:0000256" key="1">
    <source>
        <dbReference type="ARBA" id="ARBA00005323"/>
    </source>
</evidence>
<dbReference type="PANTHER" id="PTHR28004:SF2">
    <property type="entry name" value="D-SERINE DEHYDRATASE"/>
    <property type="match status" value="1"/>
</dbReference>
<dbReference type="CDD" id="cd06821">
    <property type="entry name" value="PLPDE_III_D-TA"/>
    <property type="match status" value="1"/>
</dbReference>
<dbReference type="SUPFAM" id="SSF51419">
    <property type="entry name" value="PLP-binding barrel"/>
    <property type="match status" value="1"/>
</dbReference>
<dbReference type="Gene3D" id="3.20.20.10">
    <property type="entry name" value="Alanine racemase"/>
    <property type="match status" value="1"/>
</dbReference>
<evidence type="ECO:0000256" key="2">
    <source>
        <dbReference type="ARBA" id="ARBA00023239"/>
    </source>
</evidence>
<proteinExistence type="inferred from homology"/>
<dbReference type="RefSeq" id="WP_094997189.1">
    <property type="nucleotide sequence ID" value="NZ_BMJL01000003.1"/>
</dbReference>
<dbReference type="GO" id="GO:0008721">
    <property type="term" value="F:D-serine ammonia-lyase activity"/>
    <property type="evidence" value="ECO:0007669"/>
    <property type="project" value="TreeGrafter"/>
</dbReference>
<dbReference type="InterPro" id="IPR051466">
    <property type="entry name" value="D-amino_acid_metab_enzyme"/>
</dbReference>
<keyword evidence="4" id="KW-1185">Reference proteome</keyword>
<gene>
    <name evidence="3" type="ORF">CJ263_10310</name>
</gene>
<organism evidence="3 4">
    <name type="scientific">Maribacter cobaltidurans</name>
    <dbReference type="NCBI Taxonomy" id="1178778"/>
    <lineage>
        <taxon>Bacteria</taxon>
        <taxon>Pseudomonadati</taxon>
        <taxon>Bacteroidota</taxon>
        <taxon>Flavobacteriia</taxon>
        <taxon>Flavobacteriales</taxon>
        <taxon>Flavobacteriaceae</taxon>
        <taxon>Maribacter</taxon>
    </lineage>
</organism>
<dbReference type="EMBL" id="CP022957">
    <property type="protein sequence ID" value="ASV30571.1"/>
    <property type="molecule type" value="Genomic_DNA"/>
</dbReference>
<dbReference type="AlphaFoldDB" id="A0A223V588"/>
<protein>
    <submittedName>
        <fullName evidence="3">Threonine aldolase</fullName>
    </submittedName>
</protein>
<name>A0A223V588_9FLAO</name>
<dbReference type="InterPro" id="IPR029066">
    <property type="entry name" value="PLP-binding_barrel"/>
</dbReference>
<dbReference type="OrthoDB" id="9788869at2"/>
<dbReference type="Gene3D" id="2.40.37.20">
    <property type="entry name" value="D-serine dehydratase-like domain"/>
    <property type="match status" value="1"/>
</dbReference>
<accession>A0A223V588</accession>
<dbReference type="Proteomes" id="UP000215244">
    <property type="component" value="Chromosome"/>
</dbReference>
<dbReference type="Pfam" id="PF01168">
    <property type="entry name" value="Ala_racemase_N"/>
    <property type="match status" value="1"/>
</dbReference>
<sequence>MKGENWYRLKNTSKVNSPSLLVFKDRVIHNIKEMVRMIGDVNMLCPHIKTHKTAEIVQLQMDYGINKFKCATIAEAELLGKCKAPEVLLAMQPVGHNINRLISLIKAFPKTKFSAITDSDSIADQLAEMGKKNDLKINLYIDLNVGMNRTGIIPNDEAFNLYKQISNSGYLNILGLHVYDGHLRNPDFEARKQECDQAFDTVLELKERIVKANLPEPIIIAGGSPTFPIHCKRENVIASPGTTLLWDAGYGGLFPEMKFLPAAVLFTRIISKPKAGILCFDLGHKSIAPEMPFPRVEFLSLNHARQISQSEEHLVVEYDDLKVMEVGGEHYAIPIHICPTVAKYETLQIVENEEITEEWKVAARNHKISI</sequence>
<dbReference type="PANTHER" id="PTHR28004">
    <property type="entry name" value="ZGC:162816-RELATED"/>
    <property type="match status" value="1"/>
</dbReference>
<dbReference type="SMART" id="SM01119">
    <property type="entry name" value="D-ser_dehydrat"/>
    <property type="match status" value="1"/>
</dbReference>
<dbReference type="Pfam" id="PF14031">
    <property type="entry name" value="D-ser_dehydrat"/>
    <property type="match status" value="1"/>
</dbReference>
<dbReference type="InterPro" id="IPR042208">
    <property type="entry name" value="D-ser_dehydrat-like_sf"/>
</dbReference>
<dbReference type="InterPro" id="IPR026956">
    <property type="entry name" value="D-ser_dehydrat-like_dom"/>
</dbReference>
<dbReference type="GO" id="GO:0036088">
    <property type="term" value="P:D-serine catabolic process"/>
    <property type="evidence" value="ECO:0007669"/>
    <property type="project" value="TreeGrafter"/>
</dbReference>
<comment type="similarity">
    <text evidence="1">Belongs to the DSD1 family.</text>
</comment>